<keyword evidence="8" id="KW-0963">Cytoplasm</keyword>
<keyword evidence="4 8" id="KW-0251">Elongation factor</keyword>
<dbReference type="Gene3D" id="3.40.50.300">
    <property type="entry name" value="P-loop containing nucleotide triphosphate hydrolases"/>
    <property type="match status" value="1"/>
</dbReference>
<evidence type="ECO:0000256" key="3">
    <source>
        <dbReference type="ARBA" id="ARBA00022741"/>
    </source>
</evidence>
<accession>A0ABS7CPQ2</accession>
<evidence type="ECO:0000256" key="1">
    <source>
        <dbReference type="ARBA" id="ARBA00005870"/>
    </source>
</evidence>
<dbReference type="InterPro" id="IPR014721">
    <property type="entry name" value="Ribsml_uS5_D2-typ_fold_subgr"/>
</dbReference>
<dbReference type="NCBIfam" id="TIGR00231">
    <property type="entry name" value="small_GTP"/>
    <property type="match status" value="1"/>
</dbReference>
<evidence type="ECO:0000256" key="7">
    <source>
        <dbReference type="ARBA" id="ARBA00024731"/>
    </source>
</evidence>
<dbReference type="InterPro" id="IPR035647">
    <property type="entry name" value="EFG_III/V"/>
</dbReference>
<organism evidence="10 11">
    <name type="scientific">Pontibacter aydingkolensis</name>
    <dbReference type="NCBI Taxonomy" id="1911536"/>
    <lineage>
        <taxon>Bacteria</taxon>
        <taxon>Pseudomonadati</taxon>
        <taxon>Bacteroidota</taxon>
        <taxon>Cytophagia</taxon>
        <taxon>Cytophagales</taxon>
        <taxon>Hymenobacteraceae</taxon>
        <taxon>Pontibacter</taxon>
    </lineage>
</organism>
<comment type="function">
    <text evidence="7 8">Catalyzes the GTP-dependent ribosomal translocation step during translation elongation. During this step, the ribosome changes from the pre-translocational (PRE) to the post-translocational (POST) state as the newly formed A-site-bound peptidyl-tRNA and P-site-bound deacylated tRNA move to the P and E sites, respectively. Catalyzes the coordinated movement of the two tRNA molecules, the mRNA and conformational changes in the ribosome.</text>
</comment>
<keyword evidence="11" id="KW-1185">Reference proteome</keyword>
<dbReference type="InterPro" id="IPR035649">
    <property type="entry name" value="EFG_V"/>
</dbReference>
<keyword evidence="6 8" id="KW-0342">GTP-binding</keyword>
<evidence type="ECO:0000256" key="4">
    <source>
        <dbReference type="ARBA" id="ARBA00022768"/>
    </source>
</evidence>
<dbReference type="PROSITE" id="PS51722">
    <property type="entry name" value="G_TR_2"/>
    <property type="match status" value="1"/>
</dbReference>
<feature type="binding site" evidence="8">
    <location>
        <begin position="15"/>
        <end position="22"/>
    </location>
    <ligand>
        <name>GTP</name>
        <dbReference type="ChEBI" id="CHEBI:37565"/>
    </ligand>
</feature>
<dbReference type="SUPFAM" id="SSF50447">
    <property type="entry name" value="Translation proteins"/>
    <property type="match status" value="1"/>
</dbReference>
<evidence type="ECO:0000256" key="8">
    <source>
        <dbReference type="HAMAP-Rule" id="MF_00054"/>
    </source>
</evidence>
<dbReference type="Pfam" id="PF03764">
    <property type="entry name" value="EFG_IV"/>
    <property type="match status" value="1"/>
</dbReference>
<dbReference type="Gene3D" id="3.30.230.10">
    <property type="match status" value="1"/>
</dbReference>
<dbReference type="PROSITE" id="PS00301">
    <property type="entry name" value="G_TR_1"/>
    <property type="match status" value="1"/>
</dbReference>
<dbReference type="PANTHER" id="PTHR43261">
    <property type="entry name" value="TRANSLATION ELONGATION FACTOR G-RELATED"/>
    <property type="match status" value="1"/>
</dbReference>
<dbReference type="PRINTS" id="PR00315">
    <property type="entry name" value="ELONGATNFCT"/>
</dbReference>
<evidence type="ECO:0000313" key="11">
    <source>
        <dbReference type="Proteomes" id="UP000813018"/>
    </source>
</evidence>
<dbReference type="InterPro" id="IPR005517">
    <property type="entry name" value="Transl_elong_EFG/EF2_IV"/>
</dbReference>
<protein>
    <recommendedName>
        <fullName evidence="2 8">Elongation factor G</fullName>
        <shortName evidence="8">EF-G</shortName>
    </recommendedName>
</protein>
<dbReference type="SMART" id="SM00838">
    <property type="entry name" value="EFG_C"/>
    <property type="match status" value="1"/>
</dbReference>
<dbReference type="CDD" id="cd04088">
    <property type="entry name" value="EFG_mtEFG_II"/>
    <property type="match status" value="1"/>
</dbReference>
<dbReference type="InterPro" id="IPR053905">
    <property type="entry name" value="EF-G-like_DII"/>
</dbReference>
<dbReference type="InterPro" id="IPR004540">
    <property type="entry name" value="Transl_elong_EFG/EF2"/>
</dbReference>
<reference evidence="10 11" key="1">
    <citation type="journal article" date="2016" name="Int. J. Syst. Evol. Microbiol.">
        <title>Pontibacter aydingkolensis sp. nov., isolated from soil of a salt lake.</title>
        <authorList>
            <person name="Osman G."/>
            <person name="Zhang T."/>
            <person name="Lou K."/>
            <person name="Gao Y."/>
            <person name="Chang W."/>
            <person name="Lin Q."/>
            <person name="Yang H.M."/>
            <person name="Huo X.D."/>
            <person name="Wang N."/>
        </authorList>
    </citation>
    <scope>NUCLEOTIDE SEQUENCE [LARGE SCALE GENOMIC DNA]</scope>
    <source>
        <strain evidence="10 11">KACC 19255</strain>
    </source>
</reference>
<evidence type="ECO:0000256" key="6">
    <source>
        <dbReference type="ARBA" id="ARBA00023134"/>
    </source>
</evidence>
<comment type="caution">
    <text evidence="10">The sequence shown here is derived from an EMBL/GenBank/DDBJ whole genome shotgun (WGS) entry which is preliminary data.</text>
</comment>
<dbReference type="NCBIfam" id="NF009381">
    <property type="entry name" value="PRK12740.1-5"/>
    <property type="match status" value="1"/>
</dbReference>
<dbReference type="GO" id="GO:0003746">
    <property type="term" value="F:translation elongation factor activity"/>
    <property type="evidence" value="ECO:0007669"/>
    <property type="project" value="UniProtKB-KW"/>
</dbReference>
<dbReference type="Proteomes" id="UP000813018">
    <property type="component" value="Unassembled WGS sequence"/>
</dbReference>
<dbReference type="SMART" id="SM00889">
    <property type="entry name" value="EFG_IV"/>
    <property type="match status" value="1"/>
</dbReference>
<feature type="domain" description="Tr-type G" evidence="9">
    <location>
        <begin position="6"/>
        <end position="286"/>
    </location>
</feature>
<dbReference type="InterPro" id="IPR041095">
    <property type="entry name" value="EFG_II"/>
</dbReference>
<dbReference type="Gene3D" id="3.30.70.240">
    <property type="match status" value="1"/>
</dbReference>
<dbReference type="InterPro" id="IPR009000">
    <property type="entry name" value="Transl_B-barrel_sf"/>
</dbReference>
<dbReference type="SUPFAM" id="SSF54211">
    <property type="entry name" value="Ribosomal protein S5 domain 2-like"/>
    <property type="match status" value="1"/>
</dbReference>
<dbReference type="RefSeq" id="WP_219875620.1">
    <property type="nucleotide sequence ID" value="NZ_JAHYXK010000001.1"/>
</dbReference>
<dbReference type="CDD" id="cd01434">
    <property type="entry name" value="EFG_mtEFG1_IV"/>
    <property type="match status" value="1"/>
</dbReference>
<dbReference type="InterPro" id="IPR027417">
    <property type="entry name" value="P-loop_NTPase"/>
</dbReference>
<dbReference type="HAMAP" id="MF_00054_B">
    <property type="entry name" value="EF_G_EF_2_B"/>
    <property type="match status" value="1"/>
</dbReference>
<dbReference type="PANTHER" id="PTHR43261:SF1">
    <property type="entry name" value="RIBOSOME-RELEASING FACTOR 2, MITOCHONDRIAL"/>
    <property type="match status" value="1"/>
</dbReference>
<dbReference type="InterPro" id="IPR031157">
    <property type="entry name" value="G_TR_CS"/>
</dbReference>
<gene>
    <name evidence="8 10" type="primary">fusA</name>
    <name evidence="10" type="ORF">K0O23_01570</name>
</gene>
<evidence type="ECO:0000313" key="10">
    <source>
        <dbReference type="EMBL" id="MBW7465743.1"/>
    </source>
</evidence>
<dbReference type="Pfam" id="PF14492">
    <property type="entry name" value="EFG_III"/>
    <property type="match status" value="1"/>
</dbReference>
<dbReference type="SUPFAM" id="SSF54980">
    <property type="entry name" value="EF-G C-terminal domain-like"/>
    <property type="match status" value="2"/>
</dbReference>
<proteinExistence type="inferred from homology"/>
<dbReference type="CDD" id="cd01886">
    <property type="entry name" value="EF-G"/>
    <property type="match status" value="1"/>
</dbReference>
<feature type="binding site" evidence="8">
    <location>
        <begin position="137"/>
        <end position="140"/>
    </location>
    <ligand>
        <name>GTP</name>
        <dbReference type="ChEBI" id="CHEBI:37565"/>
    </ligand>
</feature>
<dbReference type="NCBIfam" id="TIGR00484">
    <property type="entry name" value="EF-G"/>
    <property type="match status" value="1"/>
</dbReference>
<dbReference type="InterPro" id="IPR047872">
    <property type="entry name" value="EFG_IV"/>
</dbReference>
<dbReference type="InterPro" id="IPR000795">
    <property type="entry name" value="T_Tr_GTP-bd_dom"/>
</dbReference>
<dbReference type="CDD" id="cd03713">
    <property type="entry name" value="EFG_mtEFG_C"/>
    <property type="match status" value="1"/>
</dbReference>
<dbReference type="InterPro" id="IPR005225">
    <property type="entry name" value="Small_GTP-bd"/>
</dbReference>
<dbReference type="Pfam" id="PF22042">
    <property type="entry name" value="EF-G_D2"/>
    <property type="match status" value="1"/>
</dbReference>
<evidence type="ECO:0000256" key="5">
    <source>
        <dbReference type="ARBA" id="ARBA00022917"/>
    </source>
</evidence>
<comment type="similarity">
    <text evidence="1 8">Belongs to the TRAFAC class translation factor GTPase superfamily. Classic translation factor GTPase family. EF-G/EF-2 subfamily.</text>
</comment>
<evidence type="ECO:0000259" key="9">
    <source>
        <dbReference type="PROSITE" id="PS51722"/>
    </source>
</evidence>
<dbReference type="InterPro" id="IPR020568">
    <property type="entry name" value="Ribosomal_Su5_D2-typ_SF"/>
</dbReference>
<keyword evidence="3 8" id="KW-0547">Nucleotide-binding</keyword>
<feature type="binding site" evidence="8">
    <location>
        <begin position="83"/>
        <end position="87"/>
    </location>
    <ligand>
        <name>GTP</name>
        <dbReference type="ChEBI" id="CHEBI:37565"/>
    </ligand>
</feature>
<name>A0ABS7CPQ2_9BACT</name>
<dbReference type="CDD" id="cd16262">
    <property type="entry name" value="EFG_III"/>
    <property type="match status" value="1"/>
</dbReference>
<dbReference type="Pfam" id="PF00679">
    <property type="entry name" value="EFG_C"/>
    <property type="match status" value="1"/>
</dbReference>
<evidence type="ECO:0000256" key="2">
    <source>
        <dbReference type="ARBA" id="ARBA00017872"/>
    </source>
</evidence>
<dbReference type="Gene3D" id="3.30.70.870">
    <property type="entry name" value="Elongation Factor G (Translational Gtpase), domain 3"/>
    <property type="match status" value="1"/>
</dbReference>
<dbReference type="Pfam" id="PF00009">
    <property type="entry name" value="GTP_EFTU"/>
    <property type="match status" value="1"/>
</dbReference>
<keyword evidence="5 8" id="KW-0648">Protein biosynthesis</keyword>
<dbReference type="SUPFAM" id="SSF52540">
    <property type="entry name" value="P-loop containing nucleoside triphosphate hydrolases"/>
    <property type="match status" value="1"/>
</dbReference>
<sequence>MARDLRYTRNIGIAAHIDAGKTTTTERILYYAGVSHKIGEVHDGAATMDWMEQEQERGITITSAATTVNWNYRGDQYHINIIDTPGHVDFTVEVNRSLRVLDGLVFLFSAVDGVEPQSETNWRLADNYKVARIGFVNKMDRSGADFLAVCKQVKEMLGSNAVALQLPIGAEDNFRGVVDLVNFRGIEWNEEDKGMTFTEVPIPDDMLEEAEEYREKLLEAVADYDERLMEKYFDDPASITEDEILAALRAATIDMAIVPMLCGSSFKNKGVQTMLDYVMALCPSPMDKESITGTNPDTGAEISRKPSETEPFAGLAFKIATDPYVGRLCFVRAYSGVLESGSYVFNTRSNNKERISRIFQMHANKQNQIERLGAGDIGAVVGFKDIKTGDTLCDQSAKIVLESMEFPEPVIGYAIEPRSQADSDKMGMAIAKLIEEDPTLQVNTDEETGQTILRGMGELHLEIIIDRMKREFKVELNQGAPQVAYKETITKTVEHREVFKKQSGGRGKFADIVFTMGPREDGKQGLEFENAIVGGVIPKEFIPAVQKGFEEAMKNGILAGFPIDSMKVRLFHGSFHDVDSDSLSFELAARQGFKEAGKQCAPKLLEPIMAVDVVTPDEYTGPVTGDLNRRRGIMKGMDTKGTATVVKADVPLSELFGYVTDLRTITSGRATASLTFSHYEQVPSNLADAIVAKVKGTAAK</sequence>
<comment type="subcellular location">
    <subcellularLocation>
        <location evidence="8">Cytoplasm</location>
    </subcellularLocation>
</comment>
<dbReference type="InterPro" id="IPR009022">
    <property type="entry name" value="EFG_III"/>
</dbReference>
<dbReference type="InterPro" id="IPR000640">
    <property type="entry name" value="EFG_V-like"/>
</dbReference>
<dbReference type="Gene3D" id="2.40.30.10">
    <property type="entry name" value="Translation factors"/>
    <property type="match status" value="1"/>
</dbReference>
<dbReference type="EMBL" id="JAHYXK010000001">
    <property type="protein sequence ID" value="MBW7465743.1"/>
    <property type="molecule type" value="Genomic_DNA"/>
</dbReference>